<organism evidence="1 2">
    <name type="scientific">Nonomuraea roseoviolacea subsp. carminata</name>
    <dbReference type="NCBI Taxonomy" id="160689"/>
    <lineage>
        <taxon>Bacteria</taxon>
        <taxon>Bacillati</taxon>
        <taxon>Actinomycetota</taxon>
        <taxon>Actinomycetes</taxon>
        <taxon>Streptosporangiales</taxon>
        <taxon>Streptosporangiaceae</taxon>
        <taxon>Nonomuraea</taxon>
    </lineage>
</organism>
<evidence type="ECO:0000313" key="2">
    <source>
        <dbReference type="Proteomes" id="UP001320766"/>
    </source>
</evidence>
<protein>
    <submittedName>
        <fullName evidence="1">Threonine dehydrogenase-like Zn-dependent dehydrogenase</fullName>
    </submittedName>
</protein>
<proteinExistence type="predicted"/>
<reference evidence="1 2" key="1">
    <citation type="submission" date="2022-06" db="EMBL/GenBank/DDBJ databases">
        <title>Sequencing the genomes of 1000 actinobacteria strains.</title>
        <authorList>
            <person name="Klenk H.-P."/>
        </authorList>
    </citation>
    <scope>NUCLEOTIDE SEQUENCE [LARGE SCALE GENOMIC DNA]</scope>
    <source>
        <strain evidence="1 2">DSM 44170</strain>
    </source>
</reference>
<evidence type="ECO:0000313" key="1">
    <source>
        <dbReference type="EMBL" id="MCP2352011.1"/>
    </source>
</evidence>
<dbReference type="Gene3D" id="3.90.180.10">
    <property type="entry name" value="Medium-chain alcohol dehydrogenases, catalytic domain"/>
    <property type="match status" value="1"/>
</dbReference>
<name>A0ABT1KF78_9ACTN</name>
<accession>A0ABT1KF78</accession>
<dbReference type="Proteomes" id="UP001320766">
    <property type="component" value="Unassembled WGS sequence"/>
</dbReference>
<dbReference type="InterPro" id="IPR011032">
    <property type="entry name" value="GroES-like_sf"/>
</dbReference>
<dbReference type="SUPFAM" id="SSF50129">
    <property type="entry name" value="GroES-like"/>
    <property type="match status" value="1"/>
</dbReference>
<keyword evidence="2" id="KW-1185">Reference proteome</keyword>
<dbReference type="EMBL" id="JAMZEC010000001">
    <property type="protein sequence ID" value="MCP2352011.1"/>
    <property type="molecule type" value="Genomic_DNA"/>
</dbReference>
<gene>
    <name evidence="1" type="ORF">HD595_008133</name>
</gene>
<sequence>MTFRRVLNRHSSVQPDQVVAPFGIGHECVAQVVTVGSGVRDLRAAQTVVVPWR</sequence>
<comment type="caution">
    <text evidence="1">The sequence shown here is derived from an EMBL/GenBank/DDBJ whole genome shotgun (WGS) entry which is preliminary data.</text>
</comment>
<dbReference type="RefSeq" id="WP_253778890.1">
    <property type="nucleotide sequence ID" value="NZ_BAAAVE010000011.1"/>
</dbReference>